<evidence type="ECO:0000256" key="3">
    <source>
        <dbReference type="ARBA" id="ARBA00022771"/>
    </source>
</evidence>
<name>A0A8R1DSJ0_CAEJA</name>
<dbReference type="SUPFAM" id="SSF57667">
    <property type="entry name" value="beta-beta-alpha zinc fingers"/>
    <property type="match status" value="3"/>
</dbReference>
<dbReference type="GO" id="GO:0008270">
    <property type="term" value="F:zinc ion binding"/>
    <property type="evidence" value="ECO:0007669"/>
    <property type="project" value="UniProtKB-KW"/>
</dbReference>
<dbReference type="PROSITE" id="PS50157">
    <property type="entry name" value="ZINC_FINGER_C2H2_2"/>
    <property type="match status" value="7"/>
</dbReference>
<dbReference type="InterPro" id="IPR050329">
    <property type="entry name" value="GLI_C2H2-zinc-finger"/>
</dbReference>
<feature type="domain" description="C2H2-type" evidence="7">
    <location>
        <begin position="379"/>
        <end position="404"/>
    </location>
</feature>
<evidence type="ECO:0000256" key="4">
    <source>
        <dbReference type="ARBA" id="ARBA00022833"/>
    </source>
</evidence>
<keyword evidence="4" id="KW-0862">Zinc</keyword>
<dbReference type="GO" id="GO:0005634">
    <property type="term" value="C:nucleus"/>
    <property type="evidence" value="ECO:0007669"/>
    <property type="project" value="UniProtKB-ARBA"/>
</dbReference>
<protein>
    <recommendedName>
        <fullName evidence="7">C2H2-type domain-containing protein</fullName>
    </recommendedName>
</protein>
<dbReference type="Proteomes" id="UP000005237">
    <property type="component" value="Unassembled WGS sequence"/>
</dbReference>
<dbReference type="InterPro" id="IPR036236">
    <property type="entry name" value="Znf_C2H2_sf"/>
</dbReference>
<dbReference type="PANTHER" id="PTHR19818:SF139">
    <property type="entry name" value="PAIR-RULE PROTEIN ODD-PAIRED"/>
    <property type="match status" value="1"/>
</dbReference>
<dbReference type="PROSITE" id="PS00028">
    <property type="entry name" value="ZINC_FINGER_C2H2_1"/>
    <property type="match status" value="7"/>
</dbReference>
<dbReference type="EnsemblMetazoa" id="CJA09501.1">
    <property type="protein sequence ID" value="CJA09501.1"/>
    <property type="gene ID" value="WBGene00128705"/>
</dbReference>
<reference evidence="9" key="1">
    <citation type="submission" date="2010-08" db="EMBL/GenBank/DDBJ databases">
        <authorList>
            <consortium name="Caenorhabditis japonica Sequencing Consortium"/>
            <person name="Wilson R.K."/>
        </authorList>
    </citation>
    <scope>NUCLEOTIDE SEQUENCE [LARGE SCALE GENOMIC DNA]</scope>
    <source>
        <strain evidence="9">DF5081</strain>
    </source>
</reference>
<organism evidence="8 9">
    <name type="scientific">Caenorhabditis japonica</name>
    <dbReference type="NCBI Taxonomy" id="281687"/>
    <lineage>
        <taxon>Eukaryota</taxon>
        <taxon>Metazoa</taxon>
        <taxon>Ecdysozoa</taxon>
        <taxon>Nematoda</taxon>
        <taxon>Chromadorea</taxon>
        <taxon>Rhabditida</taxon>
        <taxon>Rhabditina</taxon>
        <taxon>Rhabditomorpha</taxon>
        <taxon>Rhabditoidea</taxon>
        <taxon>Rhabditidae</taxon>
        <taxon>Peloderinae</taxon>
        <taxon>Caenorhabditis</taxon>
    </lineage>
</organism>
<dbReference type="InterPro" id="IPR013087">
    <property type="entry name" value="Znf_C2H2_type"/>
</dbReference>
<keyword evidence="1" id="KW-0479">Metal-binding</keyword>
<dbReference type="GO" id="GO:0045944">
    <property type="term" value="P:positive regulation of transcription by RNA polymerase II"/>
    <property type="evidence" value="ECO:0007669"/>
    <property type="project" value="UniProtKB-ARBA"/>
</dbReference>
<dbReference type="GO" id="GO:0000981">
    <property type="term" value="F:DNA-binding transcription factor activity, RNA polymerase II-specific"/>
    <property type="evidence" value="ECO:0007669"/>
    <property type="project" value="TreeGrafter"/>
</dbReference>
<feature type="domain" description="C2H2-type" evidence="7">
    <location>
        <begin position="118"/>
        <end position="146"/>
    </location>
</feature>
<feature type="domain" description="C2H2-type" evidence="7">
    <location>
        <begin position="320"/>
        <end position="348"/>
    </location>
</feature>
<reference evidence="8" key="2">
    <citation type="submission" date="2022-06" db="UniProtKB">
        <authorList>
            <consortium name="EnsemblMetazoa"/>
        </authorList>
    </citation>
    <scope>IDENTIFICATION</scope>
    <source>
        <strain evidence="8">DF5081</strain>
    </source>
</reference>
<feature type="compositionally biased region" description="Acidic residues" evidence="6">
    <location>
        <begin position="47"/>
        <end position="62"/>
    </location>
</feature>
<keyword evidence="3 5" id="KW-0863">Zinc-finger</keyword>
<sequence length="462" mass="52376">MESKEGIVFDEPGLQMAGEIDEIPDHEGPVFEEWAAVSSGDLVKNDVEEEEEEEEEEEDGDELEKITEIPFRRNKKIVARRGNQRPATIAPCEVCGVVFKYPSRIKEHMRIHTGEKPFQCDICGMRFTQRTPMVNHYRVQHMDDLPYSCNFGCGKRFVNVARKNAHELGHIGLKRNGPPRPHLKPDKKLICAPLNEDPSSSTVGNFVTPPSITNTNTFHEPSTSSRPSESPPYSIKSHSEKGSSSERIDDVISSVLARVLAPPPPPEAVPIAKPVEVPRKRAYVTRRTPTVAQCNICGLMLRHPSKIAEHIRTHTGEKPYECGECGLCLSTATSLKVHIRRMHTGERPYQCQWACGMWFVTESVRKEHELAVHSTMKRYTCSVKGCNTVFARRNYLIRHRKNVHGQVFVGVYDPLQVVEGEPMVAEEQHVGDQMIFEEEVKPFLTRFDEEEFVEQGEMSDLH</sequence>
<feature type="domain" description="C2H2-type" evidence="7">
    <location>
        <begin position="147"/>
        <end position="175"/>
    </location>
</feature>
<evidence type="ECO:0000313" key="8">
    <source>
        <dbReference type="EnsemblMetazoa" id="CJA09501.1"/>
    </source>
</evidence>
<feature type="compositionally biased region" description="Low complexity" evidence="6">
    <location>
        <begin position="221"/>
        <end position="236"/>
    </location>
</feature>
<dbReference type="Pfam" id="PF00096">
    <property type="entry name" value="zf-C2H2"/>
    <property type="match status" value="5"/>
</dbReference>
<dbReference type="PANTHER" id="PTHR19818">
    <property type="entry name" value="ZINC FINGER PROTEIN ZIC AND GLI"/>
    <property type="match status" value="1"/>
</dbReference>
<dbReference type="FunFam" id="3.30.160.60:FF:000446">
    <property type="entry name" value="Zinc finger protein"/>
    <property type="match status" value="1"/>
</dbReference>
<dbReference type="SMART" id="SM00355">
    <property type="entry name" value="ZnF_C2H2"/>
    <property type="match status" value="7"/>
</dbReference>
<evidence type="ECO:0000313" key="9">
    <source>
        <dbReference type="Proteomes" id="UP000005237"/>
    </source>
</evidence>
<feature type="compositionally biased region" description="Polar residues" evidence="6">
    <location>
        <begin position="197"/>
        <end position="220"/>
    </location>
</feature>
<accession>A0A8R1DSJ0</accession>
<feature type="region of interest" description="Disordered" evidence="6">
    <location>
        <begin position="40"/>
        <end position="63"/>
    </location>
</feature>
<feature type="compositionally biased region" description="Basic and acidic residues" evidence="6">
    <location>
        <begin position="237"/>
        <end position="247"/>
    </location>
</feature>
<dbReference type="Gene3D" id="3.30.160.60">
    <property type="entry name" value="Classic Zinc Finger"/>
    <property type="match status" value="6"/>
</dbReference>
<dbReference type="GO" id="GO:0000978">
    <property type="term" value="F:RNA polymerase II cis-regulatory region sequence-specific DNA binding"/>
    <property type="evidence" value="ECO:0007669"/>
    <property type="project" value="TreeGrafter"/>
</dbReference>
<evidence type="ECO:0000256" key="2">
    <source>
        <dbReference type="ARBA" id="ARBA00022737"/>
    </source>
</evidence>
<evidence type="ECO:0000259" key="7">
    <source>
        <dbReference type="PROSITE" id="PS50157"/>
    </source>
</evidence>
<proteinExistence type="predicted"/>
<feature type="domain" description="C2H2-type" evidence="7">
    <location>
        <begin position="349"/>
        <end position="378"/>
    </location>
</feature>
<feature type="domain" description="C2H2-type" evidence="7">
    <location>
        <begin position="90"/>
        <end position="117"/>
    </location>
</feature>
<dbReference type="FunFam" id="3.30.160.60:FF:002343">
    <property type="entry name" value="Zinc finger protein 33A"/>
    <property type="match status" value="1"/>
</dbReference>
<dbReference type="GO" id="GO:0000122">
    <property type="term" value="P:negative regulation of transcription by RNA polymerase II"/>
    <property type="evidence" value="ECO:0007669"/>
    <property type="project" value="UniProtKB-ARBA"/>
</dbReference>
<feature type="region of interest" description="Disordered" evidence="6">
    <location>
        <begin position="197"/>
        <end position="247"/>
    </location>
</feature>
<evidence type="ECO:0000256" key="5">
    <source>
        <dbReference type="PROSITE-ProRule" id="PRU00042"/>
    </source>
</evidence>
<keyword evidence="2" id="KW-0677">Repeat</keyword>
<feature type="domain" description="C2H2-type" evidence="7">
    <location>
        <begin position="292"/>
        <end position="319"/>
    </location>
</feature>
<dbReference type="AlphaFoldDB" id="A0A8R1DSJ0"/>
<keyword evidence="9" id="KW-1185">Reference proteome</keyword>
<evidence type="ECO:0000256" key="1">
    <source>
        <dbReference type="ARBA" id="ARBA00022723"/>
    </source>
</evidence>
<evidence type="ECO:0000256" key="6">
    <source>
        <dbReference type="SAM" id="MobiDB-lite"/>
    </source>
</evidence>